<dbReference type="InterPro" id="IPR032675">
    <property type="entry name" value="LRR_dom_sf"/>
</dbReference>
<dbReference type="EMBL" id="FOQO01000004">
    <property type="protein sequence ID" value="SFI53402.1"/>
    <property type="molecule type" value="Genomic_DNA"/>
</dbReference>
<keyword evidence="5" id="KW-1185">Reference proteome</keyword>
<accession>A0A1I3IZH1</accession>
<dbReference type="PANTHER" id="PTHR35889:SF3">
    <property type="entry name" value="F-BOX DOMAIN-CONTAINING PROTEIN"/>
    <property type="match status" value="1"/>
</dbReference>
<sequence>MLDILTFFGRLHPVVVHLPIGFLLLAVSLDLTAWNPRFHYLRQAVPFVLFLGFLSAVAACLFGYLLSLTGDYDTVLLNRHKVSGIALAVGAGALLWIRIRMSTFSPQIFSGMLIAMMALITYSGHQGGNLTHGSDYLSMQALFEEKREKPVSVSAALLFEDVVHPVLRQKCGQCHGPGKMKGKFSVANHAKLMDGSKNGPAVVPGKLAESELFRRITLDPGHKEFMPTDGKTPLTADEIGLIAYWIEQAHAEPTQSMEALQANDTLLMQVARVLGLDNRPAKVSASDNANEYGHIPETLDITLVESLRNKGLNVRLNLQQPVVLDVTLPDHSGLKAEDFREELLHVGHHVVWLNLSDNDFKDEDLSFLKDLPNLEKLRLENNPLTDGIADYLQNMQYLEALNLNATAVTAAGISKLRKNPKLERIYSWNLKGRD</sequence>
<name>A0A1I3IZH1_9SPHI</name>
<dbReference type="GO" id="GO:0009055">
    <property type="term" value="F:electron transfer activity"/>
    <property type="evidence" value="ECO:0007669"/>
    <property type="project" value="InterPro"/>
</dbReference>
<feature type="transmembrane region" description="Helical" evidence="1">
    <location>
        <begin position="14"/>
        <end position="33"/>
    </location>
</feature>
<feature type="domain" description="DUF2231" evidence="3">
    <location>
        <begin position="11"/>
        <end position="131"/>
    </location>
</feature>
<dbReference type="AlphaFoldDB" id="A0A1I3IZH1"/>
<evidence type="ECO:0000256" key="1">
    <source>
        <dbReference type="SAM" id="Phobius"/>
    </source>
</evidence>
<evidence type="ECO:0000313" key="5">
    <source>
        <dbReference type="Proteomes" id="UP000198670"/>
    </source>
</evidence>
<feature type="domain" description="Cytochrome C Planctomycete-type" evidence="2">
    <location>
        <begin position="171"/>
        <end position="227"/>
    </location>
</feature>
<dbReference type="Proteomes" id="UP000198670">
    <property type="component" value="Unassembled WGS sequence"/>
</dbReference>
<protein>
    <submittedName>
        <fullName evidence="4">Uncharacterized membrane protein</fullName>
    </submittedName>
</protein>
<gene>
    <name evidence="4" type="ORF">SAMN05444682_104270</name>
</gene>
<dbReference type="InterPro" id="IPR011429">
    <property type="entry name" value="Cyt_c_Planctomycete-type"/>
</dbReference>
<dbReference type="GO" id="GO:0020037">
    <property type="term" value="F:heme binding"/>
    <property type="evidence" value="ECO:0007669"/>
    <property type="project" value="InterPro"/>
</dbReference>
<dbReference type="SUPFAM" id="SSF46626">
    <property type="entry name" value="Cytochrome c"/>
    <property type="match status" value="1"/>
</dbReference>
<keyword evidence="1" id="KW-0812">Transmembrane</keyword>
<dbReference type="InterPro" id="IPR019251">
    <property type="entry name" value="DUF2231_TM"/>
</dbReference>
<dbReference type="Pfam" id="PF00560">
    <property type="entry name" value="LRR_1"/>
    <property type="match status" value="1"/>
</dbReference>
<reference evidence="4 5" key="1">
    <citation type="submission" date="2016-10" db="EMBL/GenBank/DDBJ databases">
        <authorList>
            <person name="de Groot N.N."/>
        </authorList>
    </citation>
    <scope>NUCLEOTIDE SEQUENCE [LARGE SCALE GENOMIC DNA]</scope>
    <source>
        <strain evidence="4 5">RK1</strain>
    </source>
</reference>
<organism evidence="4 5">
    <name type="scientific">Parapedobacter indicus</name>
    <dbReference type="NCBI Taxonomy" id="1477437"/>
    <lineage>
        <taxon>Bacteria</taxon>
        <taxon>Pseudomonadati</taxon>
        <taxon>Bacteroidota</taxon>
        <taxon>Sphingobacteriia</taxon>
        <taxon>Sphingobacteriales</taxon>
        <taxon>Sphingobacteriaceae</taxon>
        <taxon>Parapedobacter</taxon>
    </lineage>
</organism>
<evidence type="ECO:0000259" key="3">
    <source>
        <dbReference type="Pfam" id="PF09990"/>
    </source>
</evidence>
<dbReference type="InterPro" id="IPR001611">
    <property type="entry name" value="Leu-rich_rpt"/>
</dbReference>
<dbReference type="OrthoDB" id="713772at2"/>
<feature type="transmembrane region" description="Helical" evidence="1">
    <location>
        <begin position="45"/>
        <end position="66"/>
    </location>
</feature>
<keyword evidence="1" id="KW-0472">Membrane</keyword>
<dbReference type="Pfam" id="PF07635">
    <property type="entry name" value="PSCyt1"/>
    <property type="match status" value="1"/>
</dbReference>
<keyword evidence="1" id="KW-1133">Transmembrane helix</keyword>
<dbReference type="STRING" id="1477437.SAMN05444682_104270"/>
<dbReference type="Gene3D" id="3.80.10.10">
    <property type="entry name" value="Ribonuclease Inhibitor"/>
    <property type="match status" value="1"/>
</dbReference>
<evidence type="ECO:0000259" key="2">
    <source>
        <dbReference type="Pfam" id="PF07635"/>
    </source>
</evidence>
<dbReference type="RefSeq" id="WP_090626521.1">
    <property type="nucleotide sequence ID" value="NZ_FOQO01000004.1"/>
</dbReference>
<dbReference type="PANTHER" id="PTHR35889">
    <property type="entry name" value="CYCLOINULO-OLIGOSACCHARIDE FRUCTANOTRANSFERASE-RELATED"/>
    <property type="match status" value="1"/>
</dbReference>
<feature type="transmembrane region" description="Helical" evidence="1">
    <location>
        <begin position="78"/>
        <end position="97"/>
    </location>
</feature>
<dbReference type="InterPro" id="IPR036909">
    <property type="entry name" value="Cyt_c-like_dom_sf"/>
</dbReference>
<proteinExistence type="predicted"/>
<dbReference type="SUPFAM" id="SSF52047">
    <property type="entry name" value="RNI-like"/>
    <property type="match status" value="1"/>
</dbReference>
<evidence type="ECO:0000313" key="4">
    <source>
        <dbReference type="EMBL" id="SFI53402.1"/>
    </source>
</evidence>
<dbReference type="Pfam" id="PF09990">
    <property type="entry name" value="DUF2231"/>
    <property type="match status" value="1"/>
</dbReference>